<organism evidence="1 2">
    <name type="scientific">Cutaneotrichosporon oleaginosum</name>
    <dbReference type="NCBI Taxonomy" id="879819"/>
    <lineage>
        <taxon>Eukaryota</taxon>
        <taxon>Fungi</taxon>
        <taxon>Dikarya</taxon>
        <taxon>Basidiomycota</taxon>
        <taxon>Agaricomycotina</taxon>
        <taxon>Tremellomycetes</taxon>
        <taxon>Trichosporonales</taxon>
        <taxon>Trichosporonaceae</taxon>
        <taxon>Cutaneotrichosporon</taxon>
    </lineage>
</organism>
<evidence type="ECO:0000313" key="2">
    <source>
        <dbReference type="Proteomes" id="UP000053611"/>
    </source>
</evidence>
<dbReference type="AlphaFoldDB" id="A0A0J0XXT5"/>
<evidence type="ECO:0000313" key="1">
    <source>
        <dbReference type="EMBL" id="KLT45882.1"/>
    </source>
</evidence>
<name>A0A0J0XXT5_9TREE</name>
<accession>A0A0J0XXT5</accession>
<dbReference type="RefSeq" id="XP_018282373.1">
    <property type="nucleotide sequence ID" value="XM_018421832.1"/>
</dbReference>
<keyword evidence="2" id="KW-1185">Reference proteome</keyword>
<dbReference type="Proteomes" id="UP000053611">
    <property type="component" value="Unassembled WGS sequence"/>
</dbReference>
<proteinExistence type="predicted"/>
<dbReference type="PROSITE" id="PS51257">
    <property type="entry name" value="PROKAR_LIPOPROTEIN"/>
    <property type="match status" value="1"/>
</dbReference>
<reference evidence="1 2" key="1">
    <citation type="submission" date="2015-03" db="EMBL/GenBank/DDBJ databases">
        <title>Genomics and transcriptomics of the oil-accumulating basidiomycete yeast T. oleaginosus allow insights into substrate utilization and the diverse evolutionary trajectories of mating systems in fungi.</title>
        <authorList>
            <consortium name="DOE Joint Genome Institute"/>
            <person name="Kourist R."/>
            <person name="Kracht O."/>
            <person name="Bracharz F."/>
            <person name="Lipzen A."/>
            <person name="Nolan M."/>
            <person name="Ohm R."/>
            <person name="Grigoriev I."/>
            <person name="Sun S."/>
            <person name="Heitman J."/>
            <person name="Bruck T."/>
            <person name="Nowrousian M."/>
        </authorList>
    </citation>
    <scope>NUCLEOTIDE SEQUENCE [LARGE SCALE GENOMIC DNA]</scope>
    <source>
        <strain evidence="1 2">IBC0246</strain>
    </source>
</reference>
<sequence length="132" mass="14599">MGTDFPRIIVIHAAPPKRLTLSIPSAMSCCIAKRWPQVNIVTARIILSLRLNRVTSHPPSISRLPAAPPSLLAAWLMAHGSWLMASWGRRPGSFSLASACPLPKYILHMLHMLHCRHANRPCEHRSASCALQ</sequence>
<gene>
    <name evidence="1" type="ORF">CC85DRAFT_282030</name>
</gene>
<dbReference type="GeneID" id="28982435"/>
<dbReference type="EMBL" id="KQ087179">
    <property type="protein sequence ID" value="KLT45882.1"/>
    <property type="molecule type" value="Genomic_DNA"/>
</dbReference>
<protein>
    <submittedName>
        <fullName evidence="1">Uncharacterized protein</fullName>
    </submittedName>
</protein>